<dbReference type="SMART" id="SM00740">
    <property type="entry name" value="PASTA"/>
    <property type="match status" value="1"/>
</dbReference>
<keyword evidence="5" id="KW-1185">Reference proteome</keyword>
<evidence type="ECO:0000313" key="5">
    <source>
        <dbReference type="Proteomes" id="UP000184436"/>
    </source>
</evidence>
<reference evidence="4 5" key="1">
    <citation type="submission" date="2016-11" db="EMBL/GenBank/DDBJ databases">
        <authorList>
            <person name="Jaros S."/>
            <person name="Januszkiewicz K."/>
            <person name="Wedrychowicz H."/>
        </authorList>
    </citation>
    <scope>NUCLEOTIDE SEQUENCE [LARGE SCALE GENOMIC DNA]</scope>
    <source>
        <strain evidence="4 5">DSM 26883</strain>
    </source>
</reference>
<feature type="transmembrane region" description="Helical" evidence="2">
    <location>
        <begin position="46"/>
        <end position="69"/>
    </location>
</feature>
<keyword evidence="2" id="KW-1133">Transmembrane helix</keyword>
<organism evidence="4 5">
    <name type="scientific">Bacteroides faecichinchillae</name>
    <dbReference type="NCBI Taxonomy" id="871325"/>
    <lineage>
        <taxon>Bacteria</taxon>
        <taxon>Pseudomonadati</taxon>
        <taxon>Bacteroidota</taxon>
        <taxon>Bacteroidia</taxon>
        <taxon>Bacteroidales</taxon>
        <taxon>Bacteroidaceae</taxon>
        <taxon>Bacteroides</taxon>
    </lineage>
</organism>
<feature type="domain" description="PASTA" evidence="3">
    <location>
        <begin position="76"/>
        <end position="142"/>
    </location>
</feature>
<dbReference type="SUPFAM" id="SSF54184">
    <property type="entry name" value="Penicillin-binding protein 2x (pbp-2x), c-terminal domain"/>
    <property type="match status" value="1"/>
</dbReference>
<accession>A0A1M4UDW3</accession>
<dbReference type="Gene3D" id="3.30.10.20">
    <property type="match status" value="1"/>
</dbReference>
<name>A0A1M4UDW3_9BACE</name>
<sequence>MSLRFEEGHFHRFLFKNSTYLSYLWRRLTAMLMTIKEFFSFKTNKCFWLNIVGMVVAVILLLFGVMKWLDTYTRHGEAVVVPDVKGMTVEEASKMFRNNGLVCVVSDSTYVKDKPAGIILELNPGVGQKVKEGRIIYLTINTLNIPLRVVPNVADNSSLRQAQAKVLASGFKLNEPEMMSGEKDWVYGVKYKGRLLSAGEEIPLGASLTLMVGNGTEDILEDDSLESDVTEPVASESSSTQDDSWF</sequence>
<feature type="compositionally biased region" description="Polar residues" evidence="1">
    <location>
        <begin position="235"/>
        <end position="246"/>
    </location>
</feature>
<keyword evidence="2" id="KW-0472">Membrane</keyword>
<dbReference type="CDD" id="cd06577">
    <property type="entry name" value="PASTA_pknB"/>
    <property type="match status" value="1"/>
</dbReference>
<dbReference type="AlphaFoldDB" id="A0A1M4UDW3"/>
<dbReference type="Pfam" id="PF03793">
    <property type="entry name" value="PASTA"/>
    <property type="match status" value="1"/>
</dbReference>
<evidence type="ECO:0000256" key="2">
    <source>
        <dbReference type="SAM" id="Phobius"/>
    </source>
</evidence>
<dbReference type="EMBL" id="FQVD01000003">
    <property type="protein sequence ID" value="SHE54787.1"/>
    <property type="molecule type" value="Genomic_DNA"/>
</dbReference>
<evidence type="ECO:0000256" key="1">
    <source>
        <dbReference type="SAM" id="MobiDB-lite"/>
    </source>
</evidence>
<proteinExistence type="predicted"/>
<dbReference type="STRING" id="871325.SAMN05444349_103107"/>
<dbReference type="InterPro" id="IPR005543">
    <property type="entry name" value="PASTA_dom"/>
</dbReference>
<dbReference type="PROSITE" id="PS51178">
    <property type="entry name" value="PASTA"/>
    <property type="match status" value="1"/>
</dbReference>
<evidence type="ECO:0000313" key="4">
    <source>
        <dbReference type="EMBL" id="SHE54787.1"/>
    </source>
</evidence>
<evidence type="ECO:0000259" key="3">
    <source>
        <dbReference type="PROSITE" id="PS51178"/>
    </source>
</evidence>
<gene>
    <name evidence="4" type="ORF">SAMN05444349_103107</name>
</gene>
<protein>
    <submittedName>
        <fullName evidence="4">PASTA domain-containing protein</fullName>
    </submittedName>
</protein>
<keyword evidence="2" id="KW-0812">Transmembrane</keyword>
<dbReference type="Proteomes" id="UP000184436">
    <property type="component" value="Unassembled WGS sequence"/>
</dbReference>
<feature type="region of interest" description="Disordered" evidence="1">
    <location>
        <begin position="221"/>
        <end position="246"/>
    </location>
</feature>